<dbReference type="AlphaFoldDB" id="T1AG19"/>
<accession>T1AG19</accession>
<reference evidence="1" key="2">
    <citation type="journal article" date="2014" name="ISME J.">
        <title>Microbial stratification in low pH oxic and suboxic macroscopic growths along an acid mine drainage.</title>
        <authorList>
            <person name="Mendez-Garcia C."/>
            <person name="Mesa V."/>
            <person name="Sprenger R.R."/>
            <person name="Richter M."/>
            <person name="Diez M.S."/>
            <person name="Solano J."/>
            <person name="Bargiela R."/>
            <person name="Golyshina O.V."/>
            <person name="Manteca A."/>
            <person name="Ramos J.L."/>
            <person name="Gallego J.R."/>
            <person name="Llorente I."/>
            <person name="Martins Dos Santos V.A."/>
            <person name="Jensen O.N."/>
            <person name="Pelaez A.I."/>
            <person name="Sanchez J."/>
            <person name="Ferrer M."/>
        </authorList>
    </citation>
    <scope>NUCLEOTIDE SEQUENCE</scope>
</reference>
<feature type="non-terminal residue" evidence="1">
    <location>
        <position position="152"/>
    </location>
</feature>
<comment type="caution">
    <text evidence="1">The sequence shown here is derived from an EMBL/GenBank/DDBJ whole genome shotgun (WGS) entry which is preliminary data.</text>
</comment>
<dbReference type="SUPFAM" id="SSF51556">
    <property type="entry name" value="Metallo-dependent hydrolases"/>
    <property type="match status" value="1"/>
</dbReference>
<dbReference type="PANTHER" id="PTHR32027">
    <property type="entry name" value="CYTOSINE DEAMINASE"/>
    <property type="match status" value="1"/>
</dbReference>
<organism evidence="1">
    <name type="scientific">mine drainage metagenome</name>
    <dbReference type="NCBI Taxonomy" id="410659"/>
    <lineage>
        <taxon>unclassified sequences</taxon>
        <taxon>metagenomes</taxon>
        <taxon>ecological metagenomes</taxon>
    </lineage>
</organism>
<proteinExistence type="predicted"/>
<dbReference type="GO" id="GO:0016814">
    <property type="term" value="F:hydrolase activity, acting on carbon-nitrogen (but not peptide) bonds, in cyclic amidines"/>
    <property type="evidence" value="ECO:0007669"/>
    <property type="project" value="TreeGrafter"/>
</dbReference>
<dbReference type="EMBL" id="AUZY01005331">
    <property type="protein sequence ID" value="EQD59451.1"/>
    <property type="molecule type" value="Genomic_DNA"/>
</dbReference>
<gene>
    <name evidence="1" type="ORF">B1B_08209</name>
</gene>
<dbReference type="PANTHER" id="PTHR32027:SF0">
    <property type="entry name" value="CYTOSINE DEAMINASE"/>
    <property type="match status" value="1"/>
</dbReference>
<dbReference type="Gene3D" id="3.20.20.140">
    <property type="entry name" value="Metal-dependent hydrolases"/>
    <property type="match status" value="1"/>
</dbReference>
<dbReference type="SUPFAM" id="SSF51338">
    <property type="entry name" value="Composite domain of metallo-dependent hydrolases"/>
    <property type="match status" value="1"/>
</dbReference>
<name>T1AG19_9ZZZZ</name>
<reference evidence="1" key="1">
    <citation type="submission" date="2013-08" db="EMBL/GenBank/DDBJ databases">
        <authorList>
            <person name="Mendez C."/>
            <person name="Richter M."/>
            <person name="Ferrer M."/>
            <person name="Sanchez J."/>
        </authorList>
    </citation>
    <scope>NUCLEOTIDE SEQUENCE</scope>
</reference>
<dbReference type="InterPro" id="IPR052349">
    <property type="entry name" value="Metallo-hydrolase_Enzymes"/>
</dbReference>
<sequence>MSYELIVRSVRLSPTQDRPGPLVDVAIEGGTIAAIRPAGLLPAGGATELAGDGRLCSIPFVDPHVHLDAVLTVGEPHHNESGTLIEGIQTWAERKQTLTLEDVKRRAREAIFWEVAQGTGLIRSHVDVCDPTLVALRALLELREEVADVVEL</sequence>
<dbReference type="InterPro" id="IPR032466">
    <property type="entry name" value="Metal_Hydrolase"/>
</dbReference>
<protein>
    <submittedName>
        <fullName evidence="1">Cytosine deaminase</fullName>
    </submittedName>
</protein>
<evidence type="ECO:0000313" key="1">
    <source>
        <dbReference type="EMBL" id="EQD59451.1"/>
    </source>
</evidence>
<dbReference type="InterPro" id="IPR011059">
    <property type="entry name" value="Metal-dep_hydrolase_composite"/>
</dbReference>